<protein>
    <submittedName>
        <fullName evidence="10">Ger(X)C family spore germination protein</fullName>
    </submittedName>
</protein>
<dbReference type="InterPro" id="IPR038501">
    <property type="entry name" value="Spore_GerAC_C_sf"/>
</dbReference>
<dbReference type="EMBL" id="JARUJP010000014">
    <property type="protein sequence ID" value="MDW8801979.1"/>
    <property type="molecule type" value="Genomic_DNA"/>
</dbReference>
<dbReference type="PANTHER" id="PTHR35789:SF1">
    <property type="entry name" value="SPORE GERMINATION PROTEIN B3"/>
    <property type="match status" value="1"/>
</dbReference>
<sequence>MKRLLTLFLILNTVFLSGCWDMRELNELGMVMMVGVDKGPNNSGFLVTVQIAKGKGQGGGQGNTGSGEATWVASADGSTIFEAVRNIARFSSRRIMWAHNNVIVIGEDLAREDITPVIDFFTHNPELRMKTWVGIARGKASEYVSVKTGMEDIPGIAVAELFRYNQLPSISTQTDMLRLYSDFLSDSIQPIVSAFRKREKMPGEGRSQVELSGGAVFKGTRMLGWLTPEEIRGISWVRGETKSTVLSVSNISDNDKKVAVEIRNIKVKTNSEIINGSPIINIDFKAEGHIAEEDFISNMSISEMKSKVEKETERQVKRYITQGIDRVQKEYKSDVLGFGRRVHIEHKYEWDRSIKSKWEDIYPNTEVKVNVHIDLRSSILYQQPIKQEKQSGGLSE</sequence>
<gene>
    <name evidence="10" type="ORF">P8V03_12550</name>
</gene>
<dbReference type="Pfam" id="PF05504">
    <property type="entry name" value="Spore_GerAC"/>
    <property type="match status" value="1"/>
</dbReference>
<dbReference type="Proteomes" id="UP001281656">
    <property type="component" value="Unassembled WGS sequence"/>
</dbReference>
<organism evidence="10 11">
    <name type="scientific">Clostridium tanneri</name>
    <dbReference type="NCBI Taxonomy" id="3037988"/>
    <lineage>
        <taxon>Bacteria</taxon>
        <taxon>Bacillati</taxon>
        <taxon>Bacillota</taxon>
        <taxon>Clostridia</taxon>
        <taxon>Eubacteriales</taxon>
        <taxon>Clostridiaceae</taxon>
        <taxon>Clostridium</taxon>
    </lineage>
</organism>
<comment type="caution">
    <text evidence="10">The sequence shown here is derived from an EMBL/GenBank/DDBJ whole genome shotgun (WGS) entry which is preliminary data.</text>
</comment>
<dbReference type="InterPro" id="IPR046953">
    <property type="entry name" value="Spore_GerAC-like_C"/>
</dbReference>
<evidence type="ECO:0000256" key="1">
    <source>
        <dbReference type="ARBA" id="ARBA00004635"/>
    </source>
</evidence>
<evidence type="ECO:0000256" key="3">
    <source>
        <dbReference type="ARBA" id="ARBA00022544"/>
    </source>
</evidence>
<proteinExistence type="inferred from homology"/>
<evidence type="ECO:0000256" key="5">
    <source>
        <dbReference type="ARBA" id="ARBA00023136"/>
    </source>
</evidence>
<dbReference type="RefSeq" id="WP_318798359.1">
    <property type="nucleotide sequence ID" value="NZ_JARUJP010000014.1"/>
</dbReference>
<dbReference type="InterPro" id="IPR057336">
    <property type="entry name" value="GerAC_N"/>
</dbReference>
<keyword evidence="11" id="KW-1185">Reference proteome</keyword>
<evidence type="ECO:0000259" key="9">
    <source>
        <dbReference type="Pfam" id="PF25198"/>
    </source>
</evidence>
<reference evidence="10 11" key="1">
    <citation type="submission" date="2023-04" db="EMBL/GenBank/DDBJ databases">
        <title>Clostridium tannerae sp. nov., isolated from the fecal material of an alpaca.</title>
        <authorList>
            <person name="Miller S."/>
            <person name="Hendry M."/>
            <person name="King J."/>
            <person name="Sankaranarayanan K."/>
            <person name="Lawson P.A."/>
        </authorList>
    </citation>
    <scope>NUCLEOTIDE SEQUENCE [LARGE SCALE GENOMIC DNA]</scope>
    <source>
        <strain evidence="10 11">A1-XYC3</strain>
    </source>
</reference>
<evidence type="ECO:0000313" key="10">
    <source>
        <dbReference type="EMBL" id="MDW8801979.1"/>
    </source>
</evidence>
<evidence type="ECO:0000259" key="8">
    <source>
        <dbReference type="Pfam" id="PF05504"/>
    </source>
</evidence>
<keyword evidence="5" id="KW-0472">Membrane</keyword>
<dbReference type="NCBIfam" id="TIGR02887">
    <property type="entry name" value="spore_ger_x_C"/>
    <property type="match status" value="1"/>
</dbReference>
<evidence type="ECO:0000313" key="11">
    <source>
        <dbReference type="Proteomes" id="UP001281656"/>
    </source>
</evidence>
<keyword evidence="7" id="KW-0449">Lipoprotein</keyword>
<dbReference type="Gene3D" id="3.30.300.210">
    <property type="entry name" value="Nutrient germinant receptor protein C, domain 3"/>
    <property type="match status" value="1"/>
</dbReference>
<keyword evidence="3" id="KW-0309">Germination</keyword>
<dbReference type="PROSITE" id="PS51257">
    <property type="entry name" value="PROKAR_LIPOPROTEIN"/>
    <property type="match status" value="1"/>
</dbReference>
<evidence type="ECO:0000256" key="4">
    <source>
        <dbReference type="ARBA" id="ARBA00022729"/>
    </source>
</evidence>
<feature type="domain" description="Spore germination protein N-terminal" evidence="9">
    <location>
        <begin position="21"/>
        <end position="194"/>
    </location>
</feature>
<keyword evidence="6" id="KW-0564">Palmitate</keyword>
<comment type="subcellular location">
    <subcellularLocation>
        <location evidence="1">Membrane</location>
        <topology evidence="1">Lipid-anchor</topology>
    </subcellularLocation>
</comment>
<evidence type="ECO:0000256" key="7">
    <source>
        <dbReference type="ARBA" id="ARBA00023288"/>
    </source>
</evidence>
<comment type="similarity">
    <text evidence="2">Belongs to the GerABKC lipoprotein family.</text>
</comment>
<name>A0ABU4JV03_9CLOT</name>
<dbReference type="InterPro" id="IPR008844">
    <property type="entry name" value="Spore_GerAC-like"/>
</dbReference>
<evidence type="ECO:0000256" key="6">
    <source>
        <dbReference type="ARBA" id="ARBA00023139"/>
    </source>
</evidence>
<dbReference type="Pfam" id="PF25198">
    <property type="entry name" value="Spore_GerAC_N"/>
    <property type="match status" value="1"/>
</dbReference>
<keyword evidence="4" id="KW-0732">Signal</keyword>
<evidence type="ECO:0000256" key="2">
    <source>
        <dbReference type="ARBA" id="ARBA00007886"/>
    </source>
</evidence>
<accession>A0ABU4JV03</accession>
<dbReference type="PANTHER" id="PTHR35789">
    <property type="entry name" value="SPORE GERMINATION PROTEIN B3"/>
    <property type="match status" value="1"/>
</dbReference>
<feature type="domain" description="Spore germination GerAC-like C-terminal" evidence="8">
    <location>
        <begin position="212"/>
        <end position="378"/>
    </location>
</feature>